<feature type="compositionally biased region" description="Basic and acidic residues" evidence="1">
    <location>
        <begin position="108"/>
        <end position="120"/>
    </location>
</feature>
<dbReference type="AlphaFoldDB" id="A0A7J7KD90"/>
<evidence type="ECO:0000256" key="1">
    <source>
        <dbReference type="SAM" id="MobiDB-lite"/>
    </source>
</evidence>
<evidence type="ECO:0000313" key="3">
    <source>
        <dbReference type="Proteomes" id="UP000593567"/>
    </source>
</evidence>
<gene>
    <name evidence="2" type="ORF">EB796_006115</name>
</gene>
<evidence type="ECO:0000313" key="2">
    <source>
        <dbReference type="EMBL" id="KAF6035588.1"/>
    </source>
</evidence>
<sequence length="132" mass="14818">MQDDHNRYGEEGSFIGQYRDNKELPNFRPRVAEPYRPAQPQPRPRVAPTEETYGGPPVAEPRSGYAPRGGYASRGGVAPPRQAPPRQPRSAATESSDDYRPQYSSRAGKYDSDTRYRPAPEEAEEENHDTVV</sequence>
<feature type="compositionally biased region" description="Basic and acidic residues" evidence="1">
    <location>
        <begin position="19"/>
        <end position="33"/>
    </location>
</feature>
<feature type="compositionally biased region" description="Basic and acidic residues" evidence="1">
    <location>
        <begin position="1"/>
        <end position="10"/>
    </location>
</feature>
<accession>A0A7J7KD90</accession>
<dbReference type="EMBL" id="VXIV02000858">
    <property type="protein sequence ID" value="KAF6035588.1"/>
    <property type="molecule type" value="Genomic_DNA"/>
</dbReference>
<comment type="caution">
    <text evidence="2">The sequence shown here is derived from an EMBL/GenBank/DDBJ whole genome shotgun (WGS) entry which is preliminary data.</text>
</comment>
<feature type="region of interest" description="Disordered" evidence="1">
    <location>
        <begin position="1"/>
        <end position="132"/>
    </location>
</feature>
<organism evidence="2 3">
    <name type="scientific">Bugula neritina</name>
    <name type="common">Brown bryozoan</name>
    <name type="synonym">Sertularia neritina</name>
    <dbReference type="NCBI Taxonomy" id="10212"/>
    <lineage>
        <taxon>Eukaryota</taxon>
        <taxon>Metazoa</taxon>
        <taxon>Spiralia</taxon>
        <taxon>Lophotrochozoa</taxon>
        <taxon>Bryozoa</taxon>
        <taxon>Gymnolaemata</taxon>
        <taxon>Cheilostomatida</taxon>
        <taxon>Flustrina</taxon>
        <taxon>Buguloidea</taxon>
        <taxon>Bugulidae</taxon>
        <taxon>Bugula</taxon>
    </lineage>
</organism>
<protein>
    <submittedName>
        <fullName evidence="2">Uncharacterized protein</fullName>
    </submittedName>
</protein>
<name>A0A7J7KD90_BUGNE</name>
<feature type="compositionally biased region" description="Acidic residues" evidence="1">
    <location>
        <begin position="121"/>
        <end position="132"/>
    </location>
</feature>
<keyword evidence="3" id="KW-1185">Reference proteome</keyword>
<proteinExistence type="predicted"/>
<dbReference type="Proteomes" id="UP000593567">
    <property type="component" value="Unassembled WGS sequence"/>
</dbReference>
<reference evidence="2" key="1">
    <citation type="submission" date="2020-06" db="EMBL/GenBank/DDBJ databases">
        <title>Draft genome of Bugula neritina, a colonial animal packing powerful symbionts and potential medicines.</title>
        <authorList>
            <person name="Rayko M."/>
        </authorList>
    </citation>
    <scope>NUCLEOTIDE SEQUENCE [LARGE SCALE GENOMIC DNA]</scope>
    <source>
        <strain evidence="2">Kwan_BN1</strain>
    </source>
</reference>